<gene>
    <name evidence="13" type="primary">thrH</name>
    <name evidence="13" type="ordered locus">TREPR_3042</name>
</gene>
<dbReference type="Gene3D" id="3.40.50.1000">
    <property type="entry name" value="HAD superfamily/HAD-like"/>
    <property type="match status" value="1"/>
</dbReference>
<feature type="binding site" evidence="12">
    <location>
        <position position="7"/>
    </location>
    <ligand>
        <name>Mg(2+)</name>
        <dbReference type="ChEBI" id="CHEBI:18420"/>
    </ligand>
</feature>
<comment type="cofactor">
    <cofactor evidence="12">
        <name>Mg(2+)</name>
        <dbReference type="ChEBI" id="CHEBI:18420"/>
    </cofactor>
    <text evidence="12">Binds 1 Mg(2+) ion per subunit.</text>
</comment>
<evidence type="ECO:0000256" key="11">
    <source>
        <dbReference type="PIRSR" id="PIRSR611863-2"/>
    </source>
</evidence>
<dbReference type="RefSeq" id="WP_015707213.1">
    <property type="nucleotide sequence ID" value="NC_015578.1"/>
</dbReference>
<dbReference type="Pfam" id="PF00702">
    <property type="entry name" value="Hydrolase"/>
    <property type="match status" value="1"/>
</dbReference>
<dbReference type="GO" id="GO:0016740">
    <property type="term" value="F:transferase activity"/>
    <property type="evidence" value="ECO:0007669"/>
    <property type="project" value="UniProtKB-KW"/>
</dbReference>
<dbReference type="InterPro" id="IPR011863">
    <property type="entry name" value="HSK-PSP"/>
</dbReference>
<protein>
    <recommendedName>
        <fullName evidence="2">phosphoserine phosphatase</fullName>
        <ecNumber evidence="2">3.1.3.3</ecNumber>
    </recommendedName>
</protein>
<keyword evidence="4" id="KW-0479">Metal-binding</keyword>
<comment type="catalytic activity">
    <reaction evidence="8">
        <text>O-phospho-L-serine + H2O = L-serine + phosphate</text>
        <dbReference type="Rhea" id="RHEA:21208"/>
        <dbReference type="ChEBI" id="CHEBI:15377"/>
        <dbReference type="ChEBI" id="CHEBI:33384"/>
        <dbReference type="ChEBI" id="CHEBI:43474"/>
        <dbReference type="ChEBI" id="CHEBI:57524"/>
        <dbReference type="EC" id="3.1.3.3"/>
    </reaction>
</comment>
<keyword evidence="14" id="KW-1185">Reference proteome</keyword>
<evidence type="ECO:0000256" key="7">
    <source>
        <dbReference type="ARBA" id="ARBA00023299"/>
    </source>
</evidence>
<feature type="active site" description="Nucleophile" evidence="10">
    <location>
        <position position="7"/>
    </location>
</feature>
<evidence type="ECO:0000256" key="9">
    <source>
        <dbReference type="ARBA" id="ARBA00048523"/>
    </source>
</evidence>
<dbReference type="STRING" id="545694.TREPR_3042"/>
<comment type="catalytic activity">
    <reaction evidence="9">
        <text>O-phospho-D-serine + H2O = D-serine + phosphate</text>
        <dbReference type="Rhea" id="RHEA:24873"/>
        <dbReference type="ChEBI" id="CHEBI:15377"/>
        <dbReference type="ChEBI" id="CHEBI:35247"/>
        <dbReference type="ChEBI" id="CHEBI:43474"/>
        <dbReference type="ChEBI" id="CHEBI:58680"/>
        <dbReference type="EC" id="3.1.3.3"/>
    </reaction>
</comment>
<dbReference type="PANTHER" id="PTHR43344:SF2">
    <property type="entry name" value="PHOSPHOSERINE PHOSPHATASE"/>
    <property type="match status" value="1"/>
</dbReference>
<accession>F5YMR2</accession>
<feature type="binding site" evidence="12">
    <location>
        <position position="152"/>
    </location>
    <ligand>
        <name>Mg(2+)</name>
        <dbReference type="ChEBI" id="CHEBI:18420"/>
    </ligand>
</feature>
<feature type="binding site" evidence="11">
    <location>
        <position position="133"/>
    </location>
    <ligand>
        <name>substrate</name>
    </ligand>
</feature>
<evidence type="ECO:0000313" key="14">
    <source>
        <dbReference type="Proteomes" id="UP000009223"/>
    </source>
</evidence>
<dbReference type="GO" id="GO:0006564">
    <property type="term" value="P:L-serine biosynthetic process"/>
    <property type="evidence" value="ECO:0007669"/>
    <property type="project" value="UniProtKB-KW"/>
</dbReference>
<evidence type="ECO:0000256" key="5">
    <source>
        <dbReference type="ARBA" id="ARBA00022801"/>
    </source>
</evidence>
<comment type="pathway">
    <text evidence="1">Amino-acid biosynthesis; L-serine biosynthesis; L-serine from 3-phospho-D-glycerate: step 3/3.</text>
</comment>
<evidence type="ECO:0000256" key="6">
    <source>
        <dbReference type="ARBA" id="ARBA00022842"/>
    </source>
</evidence>
<dbReference type="EC" id="3.1.3.3" evidence="2"/>
<evidence type="ECO:0000256" key="2">
    <source>
        <dbReference type="ARBA" id="ARBA00012640"/>
    </source>
</evidence>
<evidence type="ECO:0000256" key="12">
    <source>
        <dbReference type="PIRSR" id="PIRSR611863-3"/>
    </source>
</evidence>
<keyword evidence="3" id="KW-0028">Amino-acid biosynthesis</keyword>
<name>F5YMR2_TREPZ</name>
<evidence type="ECO:0000256" key="1">
    <source>
        <dbReference type="ARBA" id="ARBA00005135"/>
    </source>
</evidence>
<feature type="active site" description="Proton donor" evidence="10">
    <location>
        <position position="9"/>
    </location>
</feature>
<dbReference type="GO" id="GO:0036424">
    <property type="term" value="F:L-phosphoserine phosphatase activity"/>
    <property type="evidence" value="ECO:0007669"/>
    <property type="project" value="TreeGrafter"/>
</dbReference>
<dbReference type="PANTHER" id="PTHR43344">
    <property type="entry name" value="PHOSPHOSERINE PHOSPHATASE"/>
    <property type="match status" value="1"/>
</dbReference>
<feature type="binding site" evidence="11">
    <location>
        <position position="15"/>
    </location>
    <ligand>
        <name>substrate</name>
    </ligand>
</feature>
<reference evidence="14" key="1">
    <citation type="submission" date="2009-12" db="EMBL/GenBank/DDBJ databases">
        <title>Complete sequence of Treponema primitia strain ZAS-2.</title>
        <authorList>
            <person name="Tetu S.G."/>
            <person name="Matson E."/>
            <person name="Ren Q."/>
            <person name="Seshadri R."/>
            <person name="Elbourne L."/>
            <person name="Hassan K.A."/>
            <person name="Durkin A."/>
            <person name="Radune D."/>
            <person name="Mohamoud Y."/>
            <person name="Shay R."/>
            <person name="Jin S."/>
            <person name="Zhang X."/>
            <person name="Lucey K."/>
            <person name="Ballor N.R."/>
            <person name="Ottesen E."/>
            <person name="Rosenthal R."/>
            <person name="Allen A."/>
            <person name="Leadbetter J.R."/>
            <person name="Paulsen I.T."/>
        </authorList>
    </citation>
    <scope>NUCLEOTIDE SEQUENCE [LARGE SCALE GENOMIC DNA]</scope>
    <source>
        <strain evidence="14">ATCC BAA-887 / DSM 12427 / ZAS-2</strain>
    </source>
</reference>
<dbReference type="HOGENOM" id="CLU_097498_0_0_12"/>
<dbReference type="GO" id="GO:0000287">
    <property type="term" value="F:magnesium ion binding"/>
    <property type="evidence" value="ECO:0007669"/>
    <property type="project" value="TreeGrafter"/>
</dbReference>
<organism evidence="13 14">
    <name type="scientific">Treponema primitia (strain ATCC BAA-887 / DSM 12427 / ZAS-2)</name>
    <dbReference type="NCBI Taxonomy" id="545694"/>
    <lineage>
        <taxon>Bacteria</taxon>
        <taxon>Pseudomonadati</taxon>
        <taxon>Spirochaetota</taxon>
        <taxon>Spirochaetia</taxon>
        <taxon>Spirochaetales</taxon>
        <taxon>Treponemataceae</taxon>
        <taxon>Treponema</taxon>
    </lineage>
</organism>
<keyword evidence="5 13" id="KW-0378">Hydrolase</keyword>
<dbReference type="GO" id="GO:0005737">
    <property type="term" value="C:cytoplasm"/>
    <property type="evidence" value="ECO:0007669"/>
    <property type="project" value="TreeGrafter"/>
</dbReference>
<keyword evidence="13" id="KW-0808">Transferase</keyword>
<dbReference type="InterPro" id="IPR023214">
    <property type="entry name" value="HAD_sf"/>
</dbReference>
<proteinExistence type="predicted"/>
<dbReference type="eggNOG" id="COG0560">
    <property type="taxonomic scope" value="Bacteria"/>
</dbReference>
<feature type="binding site" evidence="11">
    <location>
        <position position="155"/>
    </location>
    <ligand>
        <name>substrate</name>
    </ligand>
</feature>
<evidence type="ECO:0000256" key="8">
    <source>
        <dbReference type="ARBA" id="ARBA00048138"/>
    </source>
</evidence>
<feature type="binding site" evidence="11">
    <location>
        <begin position="90"/>
        <end position="91"/>
    </location>
    <ligand>
        <name>substrate</name>
    </ligand>
</feature>
<evidence type="ECO:0000256" key="10">
    <source>
        <dbReference type="PIRSR" id="PIRSR611863-1"/>
    </source>
</evidence>
<feature type="binding site" evidence="11">
    <location>
        <position position="46"/>
    </location>
    <ligand>
        <name>substrate</name>
    </ligand>
</feature>
<sequence>MPIVCLDLEGVLIPEIWIAFSEAAGIPELRRTTRDEPDYDKLMSFRLKLLEEHHLKLADIQKVIGTMEPLEGAAEFTRALKERTQLIILSDTFEQFAKPLMAKLGYPTLFCNTLITEADGTVTGYKLRQKDGKKHAVIAFKSINLGVFAAGDSFNDLAMIREADAGCLFRAPPAIRSDNSDIVCVDTYTDLLSQIDGFLSNPEGK</sequence>
<evidence type="ECO:0000313" key="13">
    <source>
        <dbReference type="EMBL" id="AEF84877.1"/>
    </source>
</evidence>
<evidence type="ECO:0000256" key="4">
    <source>
        <dbReference type="ARBA" id="ARBA00022723"/>
    </source>
</evidence>
<dbReference type="AlphaFoldDB" id="F5YMR2"/>
<dbReference type="EMBL" id="CP001843">
    <property type="protein sequence ID" value="AEF84877.1"/>
    <property type="molecule type" value="Genomic_DNA"/>
</dbReference>
<dbReference type="KEGG" id="tpi:TREPR_3042"/>
<dbReference type="NCBIfam" id="TIGR02137">
    <property type="entry name" value="HSK-PSP"/>
    <property type="match status" value="1"/>
</dbReference>
<evidence type="ECO:0000256" key="3">
    <source>
        <dbReference type="ARBA" id="ARBA00022605"/>
    </source>
</evidence>
<keyword evidence="7" id="KW-0718">Serine biosynthesis</keyword>
<dbReference type="NCBIfam" id="NF010109">
    <property type="entry name" value="PRK13582.1"/>
    <property type="match status" value="1"/>
</dbReference>
<feature type="binding site" evidence="12">
    <location>
        <position position="9"/>
    </location>
    <ligand>
        <name>Mg(2+)</name>
        <dbReference type="ChEBI" id="CHEBI:18420"/>
    </ligand>
</feature>
<dbReference type="InterPro" id="IPR050582">
    <property type="entry name" value="HAD-like_SerB"/>
</dbReference>
<dbReference type="Gene3D" id="3.90.1470.10">
    <property type="entry name" value="thrh gene product, domain 2"/>
    <property type="match status" value="1"/>
</dbReference>
<dbReference type="SUPFAM" id="SSF56784">
    <property type="entry name" value="HAD-like"/>
    <property type="match status" value="1"/>
</dbReference>
<keyword evidence="6" id="KW-0460">Magnesium</keyword>
<reference evidence="13 14" key="2">
    <citation type="journal article" date="2011" name="ISME J.">
        <title>RNA-seq reveals cooperative metabolic interactions between two termite-gut spirochete species in co-culture.</title>
        <authorList>
            <person name="Rosenthal A.Z."/>
            <person name="Matson E.G."/>
            <person name="Eldar A."/>
            <person name="Leadbetter J.R."/>
        </authorList>
    </citation>
    <scope>NUCLEOTIDE SEQUENCE [LARGE SCALE GENOMIC DNA]</scope>
    <source>
        <strain evidence="14">ATCC BAA-887 / DSM 12427 / ZAS-2</strain>
    </source>
</reference>
<dbReference type="Proteomes" id="UP000009223">
    <property type="component" value="Chromosome"/>
</dbReference>
<dbReference type="OrthoDB" id="9801134at2"/>
<dbReference type="InterPro" id="IPR036412">
    <property type="entry name" value="HAD-like_sf"/>
</dbReference>